<reference evidence="1 2" key="1">
    <citation type="submission" date="2017-04" db="EMBL/GenBank/DDBJ databases">
        <authorList>
            <person name="Afonso C.L."/>
            <person name="Miller P.J."/>
            <person name="Scott M.A."/>
            <person name="Spackman E."/>
            <person name="Goraichik I."/>
            <person name="Dimitrov K.M."/>
            <person name="Suarez D.L."/>
            <person name="Swayne D.E."/>
        </authorList>
    </citation>
    <scope>NUCLEOTIDE SEQUENCE [LARGE SCALE GENOMIC DNA]</scope>
</reference>
<name>A0A2H4IBM0_9CAUD</name>
<dbReference type="Proteomes" id="UP000240568">
    <property type="component" value="Segment"/>
</dbReference>
<sequence length="432" mass="49841">MLFDIRKNLLMVRVVMGGQPVYNFYNACGREYQLTGLVWKEIVERQFSGSLNVQTAWGQSVRIDRQTFIFDESGDMLIRLYVGPYGSIDVPVADVTNGDSIFNVIDGVCIEDSMRGDIRAHLRATNRPVENIVWYHDMSDTELRIVLKSFGQGPMRIDKADTEGLHKIWETFIERHDDVYKYTHRAIGIEDDEKIPADLRPESLRPISKRSMAPNKTVELMNVALFDILKVMAIIPVDAENGLDRQQLHDIVFEWYKSLEDDRLPTYLRNPQFTVNFIYGMLPDYDWKTINDETEDYQQSLVRAALIELEKEFELNPRPELKQTGACKLPELRLLSDVKWAIVRRVLRTIETRCALGHDVLRIGIPDVLKLLEQDDVLSSLHKSQLVTLASALSHFEAAKQNTEYLKELITYAALNIERLSDEADEEEEEDE</sequence>
<organism evidence="1 2">
    <name type="scientific">Erwinia phage vB_EamM_Y3</name>
    <dbReference type="NCBI Taxonomy" id="1983553"/>
    <lineage>
        <taxon>Viruses</taxon>
        <taxon>Duplodnaviria</taxon>
        <taxon>Heunggongvirae</taxon>
        <taxon>Uroviricota</taxon>
        <taxon>Caudoviricetes</taxon>
        <taxon>Sasquatchvirus</taxon>
        <taxon>Sasquatchvirus Y3</taxon>
    </lineage>
</organism>
<keyword evidence="2" id="KW-1185">Reference proteome</keyword>
<evidence type="ECO:0000313" key="2">
    <source>
        <dbReference type="Proteomes" id="UP000240568"/>
    </source>
</evidence>
<gene>
    <name evidence="1" type="ORF">Y3_308</name>
</gene>
<dbReference type="EMBL" id="KY984068">
    <property type="protein sequence ID" value="ARW58948.1"/>
    <property type="molecule type" value="Genomic_DNA"/>
</dbReference>
<accession>A0A2H4IBM0</accession>
<protein>
    <submittedName>
        <fullName evidence="1">Uncharacterized protein</fullName>
    </submittedName>
</protein>
<proteinExistence type="predicted"/>
<evidence type="ECO:0000313" key="1">
    <source>
        <dbReference type="EMBL" id="ARW58948.1"/>
    </source>
</evidence>